<dbReference type="AlphaFoldDB" id="A0A1Y2CHA7"/>
<sequence>MSGSLLLAFDRHKYAHSKRPLKSCLYCPASFTWAFKLREHIEREHTKIKPFTCDNCGQGFFRKDTRNTHVENRVCLKHAADVAVAVEKLDQQLSSQMAVCCNCGITHECKPV</sequence>
<evidence type="ECO:0000256" key="2">
    <source>
        <dbReference type="ARBA" id="ARBA00022737"/>
    </source>
</evidence>
<evidence type="ECO:0000256" key="3">
    <source>
        <dbReference type="ARBA" id="ARBA00022771"/>
    </source>
</evidence>
<dbReference type="PROSITE" id="PS00028">
    <property type="entry name" value="ZINC_FINGER_C2H2_1"/>
    <property type="match status" value="1"/>
</dbReference>
<dbReference type="InterPro" id="IPR013087">
    <property type="entry name" value="Znf_C2H2_type"/>
</dbReference>
<keyword evidence="4" id="KW-0862">Zinc</keyword>
<dbReference type="STRING" id="329046.A0A1Y2CHA7"/>
<evidence type="ECO:0000259" key="6">
    <source>
        <dbReference type="PROSITE" id="PS50157"/>
    </source>
</evidence>
<accession>A0A1Y2CHA7</accession>
<dbReference type="InterPro" id="IPR036236">
    <property type="entry name" value="Znf_C2H2_sf"/>
</dbReference>
<dbReference type="PROSITE" id="PS50157">
    <property type="entry name" value="ZINC_FINGER_C2H2_2"/>
    <property type="match status" value="2"/>
</dbReference>
<keyword evidence="8" id="KW-1185">Reference proteome</keyword>
<evidence type="ECO:0000256" key="5">
    <source>
        <dbReference type="PROSITE-ProRule" id="PRU00042"/>
    </source>
</evidence>
<dbReference type="OrthoDB" id="8922241at2759"/>
<evidence type="ECO:0000313" key="7">
    <source>
        <dbReference type="EMBL" id="ORY46433.1"/>
    </source>
</evidence>
<dbReference type="EMBL" id="MCGO01000016">
    <property type="protein sequence ID" value="ORY46433.1"/>
    <property type="molecule type" value="Genomic_DNA"/>
</dbReference>
<dbReference type="Gene3D" id="3.30.160.60">
    <property type="entry name" value="Classic Zinc Finger"/>
    <property type="match status" value="1"/>
</dbReference>
<evidence type="ECO:0000313" key="8">
    <source>
        <dbReference type="Proteomes" id="UP000193642"/>
    </source>
</evidence>
<organism evidence="7 8">
    <name type="scientific">Rhizoclosmatium globosum</name>
    <dbReference type="NCBI Taxonomy" id="329046"/>
    <lineage>
        <taxon>Eukaryota</taxon>
        <taxon>Fungi</taxon>
        <taxon>Fungi incertae sedis</taxon>
        <taxon>Chytridiomycota</taxon>
        <taxon>Chytridiomycota incertae sedis</taxon>
        <taxon>Chytridiomycetes</taxon>
        <taxon>Chytridiales</taxon>
        <taxon>Chytriomycetaceae</taxon>
        <taxon>Rhizoclosmatium</taxon>
    </lineage>
</organism>
<proteinExistence type="predicted"/>
<keyword evidence="3 5" id="KW-0863">Zinc-finger</keyword>
<feature type="domain" description="C2H2-type" evidence="6">
    <location>
        <begin position="22"/>
        <end position="50"/>
    </location>
</feature>
<dbReference type="GO" id="GO:0008270">
    <property type="term" value="F:zinc ion binding"/>
    <property type="evidence" value="ECO:0007669"/>
    <property type="project" value="UniProtKB-KW"/>
</dbReference>
<keyword evidence="2" id="KW-0677">Repeat</keyword>
<name>A0A1Y2CHA7_9FUNG</name>
<comment type="caution">
    <text evidence="7">The sequence shown here is derived from an EMBL/GenBank/DDBJ whole genome shotgun (WGS) entry which is preliminary data.</text>
</comment>
<keyword evidence="1" id="KW-0479">Metal-binding</keyword>
<evidence type="ECO:0000256" key="1">
    <source>
        <dbReference type="ARBA" id="ARBA00022723"/>
    </source>
</evidence>
<dbReference type="Proteomes" id="UP000193642">
    <property type="component" value="Unassembled WGS sequence"/>
</dbReference>
<feature type="domain" description="C2H2-type" evidence="6">
    <location>
        <begin position="51"/>
        <end position="83"/>
    </location>
</feature>
<reference evidence="7 8" key="1">
    <citation type="submission" date="2016-07" db="EMBL/GenBank/DDBJ databases">
        <title>Pervasive Adenine N6-methylation of Active Genes in Fungi.</title>
        <authorList>
            <consortium name="DOE Joint Genome Institute"/>
            <person name="Mondo S.J."/>
            <person name="Dannebaum R.O."/>
            <person name="Kuo R.C."/>
            <person name="Labutti K."/>
            <person name="Haridas S."/>
            <person name="Kuo A."/>
            <person name="Salamov A."/>
            <person name="Ahrendt S.R."/>
            <person name="Lipzen A."/>
            <person name="Sullivan W."/>
            <person name="Andreopoulos W.B."/>
            <person name="Clum A."/>
            <person name="Lindquist E."/>
            <person name="Daum C."/>
            <person name="Ramamoorthy G.K."/>
            <person name="Gryganskyi A."/>
            <person name="Culley D."/>
            <person name="Magnuson J.K."/>
            <person name="James T.Y."/>
            <person name="O'Malley M.A."/>
            <person name="Stajich J.E."/>
            <person name="Spatafora J.W."/>
            <person name="Visel A."/>
            <person name="Grigoriev I.V."/>
        </authorList>
    </citation>
    <scope>NUCLEOTIDE SEQUENCE [LARGE SCALE GENOMIC DNA]</scope>
    <source>
        <strain evidence="7 8">JEL800</strain>
    </source>
</reference>
<dbReference type="SUPFAM" id="SSF57667">
    <property type="entry name" value="beta-beta-alpha zinc fingers"/>
    <property type="match status" value="1"/>
</dbReference>
<gene>
    <name evidence="7" type="ORF">BCR33DRAFT_715517</name>
</gene>
<protein>
    <recommendedName>
        <fullName evidence="6">C2H2-type domain-containing protein</fullName>
    </recommendedName>
</protein>
<evidence type="ECO:0000256" key="4">
    <source>
        <dbReference type="ARBA" id="ARBA00022833"/>
    </source>
</evidence>
<dbReference type="FunFam" id="3.30.160.60:FF:000100">
    <property type="entry name" value="Zinc finger 45-like"/>
    <property type="match status" value="1"/>
</dbReference>